<feature type="transmembrane region" description="Helical" evidence="8">
    <location>
        <begin position="285"/>
        <end position="317"/>
    </location>
</feature>
<dbReference type="PROSITE" id="PS50850">
    <property type="entry name" value="MFS"/>
    <property type="match status" value="1"/>
</dbReference>
<keyword evidence="2" id="KW-0813">Transport</keyword>
<dbReference type="STRING" id="1389489.O159_24840"/>
<dbReference type="SUPFAM" id="SSF103473">
    <property type="entry name" value="MFS general substrate transporter"/>
    <property type="match status" value="1"/>
</dbReference>
<evidence type="ECO:0000256" key="1">
    <source>
        <dbReference type="ARBA" id="ARBA00004651"/>
    </source>
</evidence>
<feature type="transmembrane region" description="Helical" evidence="8">
    <location>
        <begin position="12"/>
        <end position="35"/>
    </location>
</feature>
<feature type="transmembrane region" description="Helical" evidence="8">
    <location>
        <begin position="255"/>
        <end position="273"/>
    </location>
</feature>
<feature type="transmembrane region" description="Helical" evidence="8">
    <location>
        <begin position="218"/>
        <end position="235"/>
    </location>
</feature>
<feature type="region of interest" description="Disordered" evidence="7">
    <location>
        <begin position="649"/>
        <end position="686"/>
    </location>
</feature>
<evidence type="ECO:0000259" key="9">
    <source>
        <dbReference type="PROSITE" id="PS50850"/>
    </source>
</evidence>
<dbReference type="InterPro" id="IPR036259">
    <property type="entry name" value="MFS_trans_sf"/>
</dbReference>
<evidence type="ECO:0000256" key="2">
    <source>
        <dbReference type="ARBA" id="ARBA00022448"/>
    </source>
</evidence>
<feature type="transmembrane region" description="Helical" evidence="8">
    <location>
        <begin position="164"/>
        <end position="184"/>
    </location>
</feature>
<feature type="transmembrane region" description="Helical" evidence="8">
    <location>
        <begin position="41"/>
        <end position="62"/>
    </location>
</feature>
<evidence type="ECO:0000256" key="3">
    <source>
        <dbReference type="ARBA" id="ARBA00022475"/>
    </source>
</evidence>
<dbReference type="PANTHER" id="PTHR23517:SF2">
    <property type="entry name" value="MULTIDRUG RESISTANCE PROTEIN MDTH"/>
    <property type="match status" value="1"/>
</dbReference>
<dbReference type="HOGENOM" id="CLU_401047_0_0_11"/>
<dbReference type="InterPro" id="IPR050171">
    <property type="entry name" value="MFS_Transporters"/>
</dbReference>
<name>U3P817_LEIXC</name>
<keyword evidence="6 8" id="KW-0472">Membrane</keyword>
<dbReference type="eggNOG" id="COG2814">
    <property type="taxonomic scope" value="Bacteria"/>
</dbReference>
<keyword evidence="3" id="KW-1003">Cell membrane</keyword>
<dbReference type="Proteomes" id="UP000016743">
    <property type="component" value="Chromosome"/>
</dbReference>
<gene>
    <name evidence="10" type="ORF">O159_24840</name>
</gene>
<sequence>MTGSRRIGRDVWALSFATFVNRATGFLGLFAAIFFSETGMTAGTVVIALLIVGIAGVGGSLLGGQLADRFGRLAILLGSTLINVALFAALAVIDYSMTWWVVGISAASVLVSQAFVGPASALIAASADGPDRVTRFAFYRIFINVGSIVAPAIVGLIGREHFDLLFWFSAAGSRLVPVVLLGGLGRRKADRAQPETRDEAAKPATEAAVPKPNAIPRLALPFVYVAMALAMVVYAQHQSAVPLRLDTEPNGVQLYSLLLIINPVIVIAIEYPLSHVTKRMPAHAALAIGVVVMGVGVTVTGSFANVTAVAVISWVLFSVGECVFAPMSNSYVAELSSAAAQSRAQGRLAAFQSVGAALGPGIGSWMAARPRGRRLDGLPHSDARVRRPHSRRMHCGVAHRQEAPCPCFSLIPSARAFTITASCAPPVSNITSSGPAAPSTAGSPKGALFRTSRSMSPRTTSWQRSCAFCRDRDVETVITGAESGVPLAEAVKIELGLASTAFEDGGRRFWDKPALYAAVRRAGLRAPRQIGVLTTEEVRAGAHRSLLAEAAFPLVVKNPMSGRAASACGSRTTAGRASTPSKRSRPLPDSSAACRRRRSFKSSSAVANTWWTRSRTRASIAFWRSAPTTSTPPRPERWSTTVCAGWSGVPQRRPCSPRTPSKSSRLSITGKAPSTWRSSSMRKVRA</sequence>
<dbReference type="PANTHER" id="PTHR23517">
    <property type="entry name" value="RESISTANCE PROTEIN MDTM, PUTATIVE-RELATED-RELATED"/>
    <property type="match status" value="1"/>
</dbReference>
<protein>
    <recommendedName>
        <fullName evidence="9">Major facilitator superfamily (MFS) profile domain-containing protein</fullName>
    </recommendedName>
</protein>
<feature type="region of interest" description="Disordered" evidence="7">
    <location>
        <begin position="433"/>
        <end position="454"/>
    </location>
</feature>
<evidence type="ECO:0000256" key="8">
    <source>
        <dbReference type="SAM" id="Phobius"/>
    </source>
</evidence>
<dbReference type="EMBL" id="CP006734">
    <property type="protein sequence ID" value="AGW42420.1"/>
    <property type="molecule type" value="Genomic_DNA"/>
</dbReference>
<evidence type="ECO:0000256" key="7">
    <source>
        <dbReference type="SAM" id="MobiDB-lite"/>
    </source>
</evidence>
<accession>U3P817</accession>
<dbReference type="InterPro" id="IPR020846">
    <property type="entry name" value="MFS_dom"/>
</dbReference>
<evidence type="ECO:0000256" key="5">
    <source>
        <dbReference type="ARBA" id="ARBA00022989"/>
    </source>
</evidence>
<proteinExistence type="predicted"/>
<reference evidence="10 11" key="1">
    <citation type="journal article" date="2013" name="Genome Announc.">
        <title>Complete Genome Sequence of Leifsonia xyli subsp. cynodontis Strain DSM46306, a Gram-Positive Bacterial Pathogen of Grasses.</title>
        <authorList>
            <person name="Monteiro-Vitorello C.B."/>
            <person name="Zerillo M.M."/>
            <person name="Van Sluys M.A."/>
            <person name="Camargo L.E."/>
            <person name="Kitajima J.P."/>
        </authorList>
    </citation>
    <scope>NUCLEOTIDE SEQUENCE [LARGE SCALE GENOMIC DNA]</scope>
    <source>
        <strain evidence="10 11">DSM 46306</strain>
    </source>
</reference>
<dbReference type="Pfam" id="PF07690">
    <property type="entry name" value="MFS_1"/>
    <property type="match status" value="2"/>
</dbReference>
<dbReference type="Gene3D" id="1.20.1250.20">
    <property type="entry name" value="MFS general substrate transporter like domains"/>
    <property type="match status" value="1"/>
</dbReference>
<evidence type="ECO:0000256" key="6">
    <source>
        <dbReference type="ARBA" id="ARBA00023136"/>
    </source>
</evidence>
<feature type="region of interest" description="Disordered" evidence="7">
    <location>
        <begin position="562"/>
        <end position="598"/>
    </location>
</feature>
<dbReference type="InterPro" id="IPR011701">
    <property type="entry name" value="MFS"/>
</dbReference>
<dbReference type="GO" id="GO:0005886">
    <property type="term" value="C:plasma membrane"/>
    <property type="evidence" value="ECO:0007669"/>
    <property type="project" value="UniProtKB-SubCell"/>
</dbReference>
<evidence type="ECO:0000256" key="4">
    <source>
        <dbReference type="ARBA" id="ARBA00022692"/>
    </source>
</evidence>
<dbReference type="PATRIC" id="fig|1389489.3.peg.2381"/>
<dbReference type="GO" id="GO:0022857">
    <property type="term" value="F:transmembrane transporter activity"/>
    <property type="evidence" value="ECO:0007669"/>
    <property type="project" value="InterPro"/>
</dbReference>
<evidence type="ECO:0000313" key="11">
    <source>
        <dbReference type="Proteomes" id="UP000016743"/>
    </source>
</evidence>
<keyword evidence="11" id="KW-1185">Reference proteome</keyword>
<feature type="transmembrane region" description="Helical" evidence="8">
    <location>
        <begin position="99"/>
        <end position="125"/>
    </location>
</feature>
<feature type="transmembrane region" description="Helical" evidence="8">
    <location>
        <begin position="74"/>
        <end position="93"/>
    </location>
</feature>
<dbReference type="KEGG" id="lxy:O159_24840"/>
<evidence type="ECO:0000313" key="10">
    <source>
        <dbReference type="EMBL" id="AGW42420.1"/>
    </source>
</evidence>
<feature type="compositionally biased region" description="Polar residues" evidence="7">
    <location>
        <begin position="658"/>
        <end position="667"/>
    </location>
</feature>
<dbReference type="AlphaFoldDB" id="U3P817"/>
<feature type="compositionally biased region" description="Polar residues" evidence="7">
    <location>
        <begin position="569"/>
        <end position="581"/>
    </location>
</feature>
<feature type="transmembrane region" description="Helical" evidence="8">
    <location>
        <begin position="137"/>
        <end position="158"/>
    </location>
</feature>
<feature type="domain" description="Major facilitator superfamily (MFS) profile" evidence="9">
    <location>
        <begin position="1"/>
        <end position="188"/>
    </location>
</feature>
<keyword evidence="5 8" id="KW-1133">Transmembrane helix</keyword>
<comment type="subcellular location">
    <subcellularLocation>
        <location evidence="1">Cell membrane</location>
        <topology evidence="1">Multi-pass membrane protein</topology>
    </subcellularLocation>
</comment>
<keyword evidence="4 8" id="KW-0812">Transmembrane</keyword>
<organism evidence="10 11">
    <name type="scientific">Leifsonia xyli subsp. cynodontis DSM 46306</name>
    <dbReference type="NCBI Taxonomy" id="1389489"/>
    <lineage>
        <taxon>Bacteria</taxon>
        <taxon>Bacillati</taxon>
        <taxon>Actinomycetota</taxon>
        <taxon>Actinomycetes</taxon>
        <taxon>Micrococcales</taxon>
        <taxon>Microbacteriaceae</taxon>
        <taxon>Leifsonia</taxon>
    </lineage>
</organism>